<evidence type="ECO:0000259" key="2">
    <source>
        <dbReference type="Pfam" id="PF13439"/>
    </source>
</evidence>
<keyword evidence="3" id="KW-0808">Transferase</keyword>
<evidence type="ECO:0000313" key="4">
    <source>
        <dbReference type="Proteomes" id="UP000033428"/>
    </source>
</evidence>
<dbReference type="Pfam" id="PF13439">
    <property type="entry name" value="Glyco_transf_4"/>
    <property type="match status" value="1"/>
</dbReference>
<proteinExistence type="predicted"/>
<dbReference type="PANTHER" id="PTHR12526:SF630">
    <property type="entry name" value="GLYCOSYLTRANSFERASE"/>
    <property type="match status" value="1"/>
</dbReference>
<dbReference type="SUPFAM" id="SSF53756">
    <property type="entry name" value="UDP-Glycosyltransferase/glycogen phosphorylase"/>
    <property type="match status" value="1"/>
</dbReference>
<protein>
    <submittedName>
        <fullName evidence="3">Group 1 glycosyl transferase</fullName>
    </submittedName>
</protein>
<dbReference type="GO" id="GO:0016757">
    <property type="term" value="F:glycosyltransferase activity"/>
    <property type="evidence" value="ECO:0007669"/>
    <property type="project" value="InterPro"/>
</dbReference>
<dbReference type="Pfam" id="PF00534">
    <property type="entry name" value="Glycos_transf_1"/>
    <property type="match status" value="1"/>
</dbReference>
<gene>
    <name evidence="3" type="ORF">OMAG_000935</name>
</gene>
<keyword evidence="4" id="KW-1185">Reference proteome</keyword>
<dbReference type="Proteomes" id="UP000033428">
    <property type="component" value="Unassembled WGS sequence"/>
</dbReference>
<dbReference type="CDD" id="cd03811">
    <property type="entry name" value="GT4_GT28_WabH-like"/>
    <property type="match status" value="1"/>
</dbReference>
<dbReference type="EMBL" id="JYNY01000203">
    <property type="protein sequence ID" value="KJJ85223.1"/>
    <property type="molecule type" value="Genomic_DNA"/>
</dbReference>
<reference evidence="3 4" key="1">
    <citation type="submission" date="2015-02" db="EMBL/GenBank/DDBJ databases">
        <title>Single-cell genomics of uncultivated deep-branching MTB reveals a conserved set of magnetosome genes.</title>
        <authorList>
            <person name="Kolinko S."/>
            <person name="Richter M."/>
            <person name="Glockner F.O."/>
            <person name="Brachmann A."/>
            <person name="Schuler D."/>
        </authorList>
    </citation>
    <scope>NUCLEOTIDE SEQUENCE [LARGE SCALE GENOMIC DNA]</scope>
    <source>
        <strain evidence="3">SKK-01</strain>
    </source>
</reference>
<dbReference type="AlphaFoldDB" id="A0A0F0CPI2"/>
<comment type="caution">
    <text evidence="3">The sequence shown here is derived from an EMBL/GenBank/DDBJ whole genome shotgun (WGS) entry which is preliminary data.</text>
</comment>
<dbReference type="InterPro" id="IPR028098">
    <property type="entry name" value="Glyco_trans_4-like_N"/>
</dbReference>
<evidence type="ECO:0000313" key="3">
    <source>
        <dbReference type="EMBL" id="KJJ85223.1"/>
    </source>
</evidence>
<dbReference type="PANTHER" id="PTHR12526">
    <property type="entry name" value="GLYCOSYLTRANSFERASE"/>
    <property type="match status" value="1"/>
</dbReference>
<evidence type="ECO:0000259" key="1">
    <source>
        <dbReference type="Pfam" id="PF00534"/>
    </source>
</evidence>
<dbReference type="InterPro" id="IPR001296">
    <property type="entry name" value="Glyco_trans_1"/>
</dbReference>
<accession>A0A0F0CPI2</accession>
<name>A0A0F0CPI2_9BACT</name>
<sequence length="391" mass="44463">MTKKTIKILFISHSAGLYGAEKSLLILLKNIDRTRFSPIVMLPCTGPLEEEIKILNIPVIVLPYKLKITTKKYKLTAYIFFRYLWQIIIFTQRLIKLIKLHKIDVVYTNTSIIPIGALAALIARVPHVWHIRELIKNDKFFKIVPPGLVINFIKLFSKKIIANSKITAEQFYSNYSSIKKIEVIYNGVEIINEPATDTKIDTLLKNNWCVAVIGTIQPSKGQETAIRALNLITNKIPNIKLLIIGDGEKIYLNHLNKLISDFQLQKYVLFTGFRKDIFNILNHCRILLCPSIVESFGRTIIEAMAKGIPAIGTNTGGIKEIIEDGFSGYLVPIGDENILSEKIYFLFQNPRKAELMGKRGIKIVKEKFNIPQYITSIEHVIIETNAAKKLL</sequence>
<feature type="domain" description="Glycosyltransferase subfamily 4-like N-terminal" evidence="2">
    <location>
        <begin position="19"/>
        <end position="189"/>
    </location>
</feature>
<dbReference type="Gene3D" id="3.40.50.2000">
    <property type="entry name" value="Glycogen Phosphorylase B"/>
    <property type="match status" value="2"/>
</dbReference>
<feature type="domain" description="Glycosyl transferase family 1" evidence="1">
    <location>
        <begin position="205"/>
        <end position="362"/>
    </location>
</feature>
<organism evidence="3 4">
    <name type="scientific">Candidatus Omnitrophus magneticus</name>
    <dbReference type="NCBI Taxonomy" id="1609969"/>
    <lineage>
        <taxon>Bacteria</taxon>
        <taxon>Pseudomonadati</taxon>
        <taxon>Candidatus Omnitrophota</taxon>
        <taxon>Candidatus Omnitrophus</taxon>
    </lineage>
</organism>